<dbReference type="Proteomes" id="UP000785679">
    <property type="component" value="Unassembled WGS sequence"/>
</dbReference>
<dbReference type="InterPro" id="IPR000668">
    <property type="entry name" value="Peptidase_C1A_C"/>
</dbReference>
<dbReference type="Pfam" id="PF08246">
    <property type="entry name" value="Inhibitor_I29"/>
    <property type="match status" value="1"/>
</dbReference>
<evidence type="ECO:0000259" key="4">
    <source>
        <dbReference type="SMART" id="SM00645"/>
    </source>
</evidence>
<dbReference type="Pfam" id="PF00112">
    <property type="entry name" value="Peptidase_C1"/>
    <property type="match status" value="1"/>
</dbReference>
<gene>
    <name evidence="6" type="ORF">FGO68_gene7336</name>
</gene>
<keyword evidence="7" id="KW-1185">Reference proteome</keyword>
<comment type="similarity">
    <text evidence="1">Belongs to the peptidase C1 family.</text>
</comment>
<dbReference type="GO" id="GO:0008234">
    <property type="term" value="F:cysteine-type peptidase activity"/>
    <property type="evidence" value="ECO:0007669"/>
    <property type="project" value="InterPro"/>
</dbReference>
<dbReference type="EMBL" id="RRYP01009151">
    <property type="protein sequence ID" value="TNV79269.1"/>
    <property type="molecule type" value="Genomic_DNA"/>
</dbReference>
<dbReference type="FunFam" id="3.90.70.10:FF:000332">
    <property type="entry name" value="Cathepsin L1"/>
    <property type="match status" value="1"/>
</dbReference>
<feature type="domain" description="Cathepsin propeptide inhibitor" evidence="5">
    <location>
        <begin position="59"/>
        <end position="118"/>
    </location>
</feature>
<proteinExistence type="inferred from homology"/>
<protein>
    <recommendedName>
        <fullName evidence="8">Papain family cysteine protease</fullName>
    </recommendedName>
</protein>
<dbReference type="PROSITE" id="PS00639">
    <property type="entry name" value="THIOL_PROTEASE_HIS"/>
    <property type="match status" value="1"/>
</dbReference>
<sequence>MSISEHKKKYLFAAAGLGVAGTLLFLGLVSEAPYSGVNLNSFLGEGRDLQSSRQVDEAFINYAQKYNRDYKTNSEYSKKKKQFSSNYKTIREYNAKKKAESEVELDVNAFADMSASEYQSILNFRLTASALKDQKNALEKLKREEKDQNDPDLSQATSVDWRASGIVTPVKSQGSCGGCYSFASNAALESAYMLKYGKLFTFSNQQHVDCSKSFGNNGCSSGNMANVYNYLKANKVMLDADYPYVGRVGTCQYNDAKGVTTVNGPLYVKRNDPAALMNAVAIRPIAIGIAASSTLFQFYKSGVITDAKACGTALNHAVVIVGYGSTADNIPFWIIKNSWGTAWGEAGYVRVKRETVAGTVGVCAVQQYLVYPNLL</sequence>
<keyword evidence="3" id="KW-1015">Disulfide bond</keyword>
<accession>A0A8J8NS15</accession>
<comment type="caution">
    <text evidence="6">The sequence shown here is derived from an EMBL/GenBank/DDBJ whole genome shotgun (WGS) entry which is preliminary data.</text>
</comment>
<dbReference type="AlphaFoldDB" id="A0A8J8NS15"/>
<dbReference type="InterPro" id="IPR025661">
    <property type="entry name" value="Pept_asp_AS"/>
</dbReference>
<dbReference type="InterPro" id="IPR000169">
    <property type="entry name" value="Pept_cys_AS"/>
</dbReference>
<dbReference type="PRINTS" id="PR00705">
    <property type="entry name" value="PAPAIN"/>
</dbReference>
<dbReference type="PANTHER" id="PTHR12411">
    <property type="entry name" value="CYSTEINE PROTEASE FAMILY C1-RELATED"/>
    <property type="match status" value="1"/>
</dbReference>
<reference evidence="6" key="1">
    <citation type="submission" date="2019-06" db="EMBL/GenBank/DDBJ databases">
        <authorList>
            <person name="Zheng W."/>
        </authorList>
    </citation>
    <scope>NUCLEOTIDE SEQUENCE</scope>
    <source>
        <strain evidence="6">QDHG01</strain>
    </source>
</reference>
<dbReference type="GO" id="GO:0006508">
    <property type="term" value="P:proteolysis"/>
    <property type="evidence" value="ECO:0007669"/>
    <property type="project" value="InterPro"/>
</dbReference>
<name>A0A8J8NS15_HALGN</name>
<dbReference type="OrthoDB" id="10253408at2759"/>
<dbReference type="InterPro" id="IPR039417">
    <property type="entry name" value="Peptidase_C1A_papain-like"/>
</dbReference>
<evidence type="ECO:0000313" key="6">
    <source>
        <dbReference type="EMBL" id="TNV79269.1"/>
    </source>
</evidence>
<dbReference type="InterPro" id="IPR038765">
    <property type="entry name" value="Papain-like_cys_pep_sf"/>
</dbReference>
<dbReference type="CDD" id="cd02248">
    <property type="entry name" value="Peptidase_C1A"/>
    <property type="match status" value="1"/>
</dbReference>
<dbReference type="PROSITE" id="PS00139">
    <property type="entry name" value="THIOL_PROTEASE_CYS"/>
    <property type="match status" value="1"/>
</dbReference>
<organism evidence="6 7">
    <name type="scientific">Halteria grandinella</name>
    <dbReference type="NCBI Taxonomy" id="5974"/>
    <lineage>
        <taxon>Eukaryota</taxon>
        <taxon>Sar</taxon>
        <taxon>Alveolata</taxon>
        <taxon>Ciliophora</taxon>
        <taxon>Intramacronucleata</taxon>
        <taxon>Spirotrichea</taxon>
        <taxon>Stichotrichia</taxon>
        <taxon>Sporadotrichida</taxon>
        <taxon>Halteriidae</taxon>
        <taxon>Halteria</taxon>
    </lineage>
</organism>
<dbReference type="SMART" id="SM00848">
    <property type="entry name" value="Inhibitor_I29"/>
    <property type="match status" value="1"/>
</dbReference>
<evidence type="ECO:0008006" key="8">
    <source>
        <dbReference type="Google" id="ProtNLM"/>
    </source>
</evidence>
<keyword evidence="2" id="KW-0865">Zymogen</keyword>
<evidence type="ECO:0000259" key="5">
    <source>
        <dbReference type="SMART" id="SM00848"/>
    </source>
</evidence>
<evidence type="ECO:0000256" key="2">
    <source>
        <dbReference type="ARBA" id="ARBA00023145"/>
    </source>
</evidence>
<dbReference type="InterPro" id="IPR013128">
    <property type="entry name" value="Peptidase_C1A"/>
</dbReference>
<dbReference type="SMART" id="SM00645">
    <property type="entry name" value="Pept_C1"/>
    <property type="match status" value="1"/>
</dbReference>
<dbReference type="PROSITE" id="PS00640">
    <property type="entry name" value="THIOL_PROTEASE_ASN"/>
    <property type="match status" value="1"/>
</dbReference>
<evidence type="ECO:0000256" key="3">
    <source>
        <dbReference type="ARBA" id="ARBA00023157"/>
    </source>
</evidence>
<dbReference type="InterPro" id="IPR013201">
    <property type="entry name" value="Prot_inhib_I29"/>
</dbReference>
<dbReference type="SUPFAM" id="SSF54001">
    <property type="entry name" value="Cysteine proteinases"/>
    <property type="match status" value="1"/>
</dbReference>
<dbReference type="InterPro" id="IPR025660">
    <property type="entry name" value="Pept_his_AS"/>
</dbReference>
<evidence type="ECO:0000313" key="7">
    <source>
        <dbReference type="Proteomes" id="UP000785679"/>
    </source>
</evidence>
<dbReference type="Gene3D" id="3.90.70.10">
    <property type="entry name" value="Cysteine proteinases"/>
    <property type="match status" value="1"/>
</dbReference>
<feature type="domain" description="Peptidase C1A papain C-terminal" evidence="4">
    <location>
        <begin position="155"/>
        <end position="373"/>
    </location>
</feature>
<evidence type="ECO:0000256" key="1">
    <source>
        <dbReference type="ARBA" id="ARBA00008455"/>
    </source>
</evidence>